<feature type="domain" description="TLDc" evidence="2">
    <location>
        <begin position="127"/>
        <end position="290"/>
    </location>
</feature>
<evidence type="ECO:0000313" key="4">
    <source>
        <dbReference type="Proteomes" id="UP001172457"/>
    </source>
</evidence>
<accession>A0AA38W0D6</accession>
<evidence type="ECO:0000259" key="2">
    <source>
        <dbReference type="PROSITE" id="PS51886"/>
    </source>
</evidence>
<dbReference type="PANTHER" id="PTHR23354:SF74">
    <property type="entry name" value="TLD-DOMAIN CONTAINING NUCLEOLAR PROTEIN"/>
    <property type="match status" value="1"/>
</dbReference>
<proteinExistence type="predicted"/>
<gene>
    <name evidence="3" type="ORF">OSB04_028188</name>
</gene>
<evidence type="ECO:0000313" key="3">
    <source>
        <dbReference type="EMBL" id="KAJ9541682.1"/>
    </source>
</evidence>
<organism evidence="3 4">
    <name type="scientific">Centaurea solstitialis</name>
    <name type="common">yellow star-thistle</name>
    <dbReference type="NCBI Taxonomy" id="347529"/>
    <lineage>
        <taxon>Eukaryota</taxon>
        <taxon>Viridiplantae</taxon>
        <taxon>Streptophyta</taxon>
        <taxon>Embryophyta</taxon>
        <taxon>Tracheophyta</taxon>
        <taxon>Spermatophyta</taxon>
        <taxon>Magnoliopsida</taxon>
        <taxon>eudicotyledons</taxon>
        <taxon>Gunneridae</taxon>
        <taxon>Pentapetalae</taxon>
        <taxon>asterids</taxon>
        <taxon>campanulids</taxon>
        <taxon>Asterales</taxon>
        <taxon>Asteraceae</taxon>
        <taxon>Carduoideae</taxon>
        <taxon>Cardueae</taxon>
        <taxon>Centaureinae</taxon>
        <taxon>Centaurea</taxon>
    </lineage>
</organism>
<protein>
    <recommendedName>
        <fullName evidence="2">TLDc domain-containing protein</fullName>
    </recommendedName>
</protein>
<dbReference type="AlphaFoldDB" id="A0AA38W0D6"/>
<comment type="caution">
    <text evidence="3">The sequence shown here is derived from an EMBL/GenBank/DDBJ whole genome shotgun (WGS) entry which is preliminary data.</text>
</comment>
<dbReference type="Proteomes" id="UP001172457">
    <property type="component" value="Chromosome 7"/>
</dbReference>
<dbReference type="PROSITE" id="PS51886">
    <property type="entry name" value="TLDC"/>
    <property type="match status" value="1"/>
</dbReference>
<dbReference type="PANTHER" id="PTHR23354">
    <property type="entry name" value="NUCLEOLAR PROTEIN 7/ESTROGEN RECEPTOR COACTIVATOR-RELATED"/>
    <property type="match status" value="1"/>
</dbReference>
<feature type="compositionally biased region" description="Low complexity" evidence="1">
    <location>
        <begin position="20"/>
        <end position="31"/>
    </location>
</feature>
<keyword evidence="4" id="KW-1185">Reference proteome</keyword>
<feature type="region of interest" description="Disordered" evidence="1">
    <location>
        <begin position="1"/>
        <end position="42"/>
    </location>
</feature>
<dbReference type="Pfam" id="PF07534">
    <property type="entry name" value="TLD"/>
    <property type="match status" value="1"/>
</dbReference>
<dbReference type="SMART" id="SM00584">
    <property type="entry name" value="TLDc"/>
    <property type="match status" value="1"/>
</dbReference>
<name>A0AA38W0D6_9ASTR</name>
<evidence type="ECO:0000256" key="1">
    <source>
        <dbReference type="SAM" id="MobiDB-lite"/>
    </source>
</evidence>
<reference evidence="3" key="1">
    <citation type="submission" date="2023-03" db="EMBL/GenBank/DDBJ databases">
        <title>Chromosome-scale reference genome and RAD-based genetic map of yellow starthistle (Centaurea solstitialis) reveal putative structural variation and QTLs associated with invader traits.</title>
        <authorList>
            <person name="Reatini B."/>
            <person name="Cang F.A."/>
            <person name="Jiang Q."/>
            <person name="Mckibben M.T.W."/>
            <person name="Barker M.S."/>
            <person name="Rieseberg L.H."/>
            <person name="Dlugosch K.M."/>
        </authorList>
    </citation>
    <scope>NUCLEOTIDE SEQUENCE</scope>
    <source>
        <strain evidence="3">CAN-66</strain>
        <tissue evidence="3">Leaf</tissue>
    </source>
</reference>
<feature type="compositionally biased region" description="Basic and acidic residues" evidence="1">
    <location>
        <begin position="32"/>
        <end position="42"/>
    </location>
</feature>
<dbReference type="EMBL" id="JARYMX010000007">
    <property type="protein sequence ID" value="KAJ9541682.1"/>
    <property type="molecule type" value="Genomic_DNA"/>
</dbReference>
<dbReference type="InterPro" id="IPR006571">
    <property type="entry name" value="TLDc_dom"/>
</dbReference>
<sequence length="297" mass="33102">MKKKLTHIFSDHHSSPPPSSSSSSSSPSSTSSDHDQARSPFKDESYVSSMLSYLFPSNESISKKDEDDYIEPMQLKSIRCGKTIISKQDNEEQLQTARGTSSCDVFVDAIDLQTPKKYIPDQNLDSVFITSELYQFFQSCLPNIVKGCRWVLLYSTVKHGISLRTLIRNSYDLPGPCLLITGDTKGAVFGGMVNSPLTPTPQRKYQGTVQTFVFTTLYGPPTLFRPTGANRYFYMCLNDMLAFGGGGSFALRLDGELLMGTSGPCDTFGNQRLAHNDEFELKNVELWGFTHSSRYHS</sequence>